<keyword evidence="3" id="KW-0479">Metal-binding</keyword>
<dbReference type="AlphaFoldDB" id="A0A7T2GLF5"/>
<evidence type="ECO:0000313" key="7">
    <source>
        <dbReference type="EMBL" id="QPQ55683.1"/>
    </source>
</evidence>
<dbReference type="CDD" id="cd07363">
    <property type="entry name" value="45_DOPA_Dioxygenase"/>
    <property type="match status" value="1"/>
</dbReference>
<evidence type="ECO:0000256" key="2">
    <source>
        <dbReference type="ARBA" id="ARBA00007581"/>
    </source>
</evidence>
<dbReference type="PANTHER" id="PTHR30096">
    <property type="entry name" value="4,5-DOPA DIOXYGENASE EXTRADIOL-LIKE PROTEIN"/>
    <property type="match status" value="1"/>
</dbReference>
<dbReference type="GO" id="GO:0008198">
    <property type="term" value="F:ferrous iron binding"/>
    <property type="evidence" value="ECO:0007669"/>
    <property type="project" value="InterPro"/>
</dbReference>
<accession>A0A7T2GLF5</accession>
<evidence type="ECO:0000256" key="3">
    <source>
        <dbReference type="ARBA" id="ARBA00022723"/>
    </source>
</evidence>
<evidence type="ECO:0000259" key="6">
    <source>
        <dbReference type="Pfam" id="PF02900"/>
    </source>
</evidence>
<evidence type="ECO:0000313" key="8">
    <source>
        <dbReference type="Proteomes" id="UP000594873"/>
    </source>
</evidence>
<comment type="similarity">
    <text evidence="2">Belongs to the DODA-type extradiol aromatic ring-opening dioxygenase family.</text>
</comment>
<protein>
    <submittedName>
        <fullName evidence="7">Dioxygenase</fullName>
    </submittedName>
</protein>
<evidence type="ECO:0000256" key="5">
    <source>
        <dbReference type="ARBA" id="ARBA00023002"/>
    </source>
</evidence>
<keyword evidence="4" id="KW-0862">Zinc</keyword>
<dbReference type="SUPFAM" id="SSF53213">
    <property type="entry name" value="LigB-like"/>
    <property type="match status" value="1"/>
</dbReference>
<dbReference type="InterPro" id="IPR014436">
    <property type="entry name" value="Extradiol_dOase_DODA"/>
</dbReference>
<dbReference type="PIRSF" id="PIRSF006157">
    <property type="entry name" value="Doxgns_DODA"/>
    <property type="match status" value="1"/>
</dbReference>
<keyword evidence="5" id="KW-0560">Oxidoreductase</keyword>
<keyword evidence="7" id="KW-0223">Dioxygenase</keyword>
<dbReference type="Proteomes" id="UP000594873">
    <property type="component" value="Chromosome"/>
</dbReference>
<dbReference type="RefSeq" id="WP_200972378.1">
    <property type="nucleotide sequence ID" value="NZ_CP065592.1"/>
</dbReference>
<evidence type="ECO:0000256" key="4">
    <source>
        <dbReference type="ARBA" id="ARBA00022833"/>
    </source>
</evidence>
<dbReference type="Gene3D" id="3.40.830.10">
    <property type="entry name" value="LigB-like"/>
    <property type="match status" value="1"/>
</dbReference>
<dbReference type="PANTHER" id="PTHR30096:SF0">
    <property type="entry name" value="4,5-DOPA DIOXYGENASE EXTRADIOL-LIKE PROTEIN"/>
    <property type="match status" value="1"/>
</dbReference>
<comment type="cofactor">
    <cofactor evidence="1">
        <name>Zn(2+)</name>
        <dbReference type="ChEBI" id="CHEBI:29105"/>
    </cofactor>
</comment>
<dbReference type="KEGG" id="sflv:IC614_03555"/>
<organism evidence="7 8">
    <name type="scientific">Allosphingosinicella flava</name>
    <dbReference type="NCBI Taxonomy" id="2771430"/>
    <lineage>
        <taxon>Bacteria</taxon>
        <taxon>Pseudomonadati</taxon>
        <taxon>Pseudomonadota</taxon>
        <taxon>Alphaproteobacteria</taxon>
        <taxon>Sphingomonadales</taxon>
        <taxon>Sphingomonadaceae</taxon>
        <taxon>Allosphingosinicella</taxon>
    </lineage>
</organism>
<name>A0A7T2GLF5_9SPHN</name>
<proteinExistence type="inferred from homology"/>
<dbReference type="EMBL" id="CP065592">
    <property type="protein sequence ID" value="QPQ55683.1"/>
    <property type="molecule type" value="Genomic_DNA"/>
</dbReference>
<keyword evidence="8" id="KW-1185">Reference proteome</keyword>
<evidence type="ECO:0000256" key="1">
    <source>
        <dbReference type="ARBA" id="ARBA00001947"/>
    </source>
</evidence>
<dbReference type="InterPro" id="IPR004183">
    <property type="entry name" value="Xdiol_dOase_suB"/>
</dbReference>
<dbReference type="GO" id="GO:0016702">
    <property type="term" value="F:oxidoreductase activity, acting on single donors with incorporation of molecular oxygen, incorporation of two atoms of oxygen"/>
    <property type="evidence" value="ECO:0007669"/>
    <property type="project" value="UniProtKB-ARBA"/>
</dbReference>
<gene>
    <name evidence="7" type="ORF">IC614_03555</name>
</gene>
<dbReference type="Pfam" id="PF02900">
    <property type="entry name" value="LigB"/>
    <property type="match status" value="1"/>
</dbReference>
<sequence length="263" mass="28873">MLPALFVSHGAPTFPLTDVPARHFLENLAAALRMRPKAILVVSAHWETRRPTVNEVTVNETIHDFYGFPKALYDIVYPAPGSADLAARVRALLEAGGLTVDTDRTRGLDHGAWVPLRLLYPDADIPVVQLSVQTHLGPEHHLRLGRLLAPLRMEGVLIVGSGSFTHDLSSFRDYAHAIDAPEPVWVTEFAHWMDAAIQEQRTADLLDYRSRAPSAARNHPTEEHLLPLFLAMGAGGAAAKRLHASTIHGILRMDVYAFGEIGA</sequence>
<reference evidence="7 8" key="1">
    <citation type="submission" date="2020-11" db="EMBL/GenBank/DDBJ databases">
        <title>Genome seq and assembly of Sphingosinicella sp.</title>
        <authorList>
            <person name="Chhetri G."/>
        </authorList>
    </citation>
    <scope>NUCLEOTIDE SEQUENCE [LARGE SCALE GENOMIC DNA]</scope>
    <source>
        <strain evidence="7 8">UDD2</strain>
    </source>
</reference>
<dbReference type="GO" id="GO:0008270">
    <property type="term" value="F:zinc ion binding"/>
    <property type="evidence" value="ECO:0007669"/>
    <property type="project" value="InterPro"/>
</dbReference>
<feature type="domain" description="Extradiol ring-cleavage dioxygenase class III enzyme subunit B" evidence="6">
    <location>
        <begin position="5"/>
        <end position="239"/>
    </location>
</feature>